<dbReference type="Proteomes" id="UP000256601">
    <property type="component" value="Unassembled WGS sequence"/>
</dbReference>
<evidence type="ECO:0000313" key="2">
    <source>
        <dbReference type="EMBL" id="AOW04329.1"/>
    </source>
</evidence>
<reference evidence="2 4" key="1">
    <citation type="journal article" date="2016" name="PLoS ONE">
        <title>Sequence Assembly of Yarrowia lipolytica Strain W29/CLIB89 Shows Transposable Element Diversity.</title>
        <authorList>
            <person name="Magnan C."/>
            <person name="Yu J."/>
            <person name="Chang I."/>
            <person name="Jahn E."/>
            <person name="Kanomata Y."/>
            <person name="Wu J."/>
            <person name="Zeller M."/>
            <person name="Oakes M."/>
            <person name="Baldi P."/>
            <person name="Sandmeyer S."/>
        </authorList>
    </citation>
    <scope>NUCLEOTIDE SEQUENCE [LARGE SCALE GENOMIC DNA]</scope>
    <source>
        <strain evidence="2">CLIB89</strain>
        <strain evidence="4">CLIB89(W29)</strain>
    </source>
</reference>
<protein>
    <submittedName>
        <fullName evidence="3">Rhodanese-like domain-containing protein</fullName>
    </submittedName>
</protein>
<dbReference type="Proteomes" id="UP000182444">
    <property type="component" value="Chromosome 1D"/>
</dbReference>
<organism evidence="2 4">
    <name type="scientific">Yarrowia lipolytica</name>
    <name type="common">Candida lipolytica</name>
    <dbReference type="NCBI Taxonomy" id="4952"/>
    <lineage>
        <taxon>Eukaryota</taxon>
        <taxon>Fungi</taxon>
        <taxon>Dikarya</taxon>
        <taxon>Ascomycota</taxon>
        <taxon>Saccharomycotina</taxon>
        <taxon>Dipodascomycetes</taxon>
        <taxon>Dipodascales</taxon>
        <taxon>Dipodascales incertae sedis</taxon>
        <taxon>Yarrowia</taxon>
    </lineage>
</organism>
<dbReference type="SUPFAM" id="SSF52821">
    <property type="entry name" value="Rhodanese/Cell cycle control phosphatase"/>
    <property type="match status" value="1"/>
</dbReference>
<dbReference type="EMBL" id="CP017556">
    <property type="protein sequence ID" value="AOW04329.1"/>
    <property type="molecule type" value="Genomic_DNA"/>
</dbReference>
<name>A0A1H6Q3G6_YARLL</name>
<dbReference type="PANTHER" id="PTHR10828">
    <property type="entry name" value="M-PHASE INDUCER PHOSPHATASE DUAL SPECIFICITY PHOSPHATASE CDC25"/>
    <property type="match status" value="1"/>
</dbReference>
<dbReference type="InterPro" id="IPR001763">
    <property type="entry name" value="Rhodanese-like_dom"/>
</dbReference>
<evidence type="ECO:0000313" key="4">
    <source>
        <dbReference type="Proteomes" id="UP000182444"/>
    </source>
</evidence>
<evidence type="ECO:0000313" key="3">
    <source>
        <dbReference type="EMBL" id="RDW26607.1"/>
    </source>
</evidence>
<dbReference type="GeneID" id="2911182"/>
<dbReference type="KEGG" id="yli:2911182"/>
<feature type="domain" description="Rhodanese" evidence="1">
    <location>
        <begin position="36"/>
        <end position="136"/>
    </location>
</feature>
<dbReference type="RefSeq" id="XP_503042.1">
    <property type="nucleotide sequence ID" value="XM_503042.1"/>
</dbReference>
<dbReference type="OrthoDB" id="8300214at2759"/>
<evidence type="ECO:0000259" key="1">
    <source>
        <dbReference type="PROSITE" id="PS50206"/>
    </source>
</evidence>
<dbReference type="GO" id="GO:0004725">
    <property type="term" value="F:protein tyrosine phosphatase activity"/>
    <property type="evidence" value="ECO:0007669"/>
    <property type="project" value="TreeGrafter"/>
</dbReference>
<dbReference type="Pfam" id="PF00581">
    <property type="entry name" value="Rhodanese"/>
    <property type="match status" value="1"/>
</dbReference>
<dbReference type="FunFam" id="3.40.250.10:FF:000115">
    <property type="entry name" value="Rhodanese-like domain-containing protein"/>
    <property type="match status" value="1"/>
</dbReference>
<dbReference type="PANTHER" id="PTHR10828:SF50">
    <property type="entry name" value="REDUCTASE (ARC2), PUTATIVE (AFU_ORTHOLOGUE AFUA_6G13400)-RELATED"/>
    <property type="match status" value="1"/>
</dbReference>
<dbReference type="eggNOG" id="ENOG502S328">
    <property type="taxonomic scope" value="Eukaryota"/>
</dbReference>
<dbReference type="VEuPathDB" id="FungiDB:YALI0_D19734g"/>
<dbReference type="GO" id="GO:0005737">
    <property type="term" value="C:cytoplasm"/>
    <property type="evidence" value="ECO:0007669"/>
    <property type="project" value="TreeGrafter"/>
</dbReference>
<reference evidence="3 5" key="2">
    <citation type="submission" date="2018-07" db="EMBL/GenBank/DDBJ databases">
        <title>Draft Genome Assemblies for Five Robust Yarrowia lipolytica Strains Exhibiting High Lipid Production and Pentose Sugar Utilization and Sugar Alcohol Secretion from Undetoxified Lignocellulosic Biomass Hydrolysates.</title>
        <authorList>
            <consortium name="DOE Joint Genome Institute"/>
            <person name="Walker C."/>
            <person name="Ryu S."/>
            <person name="Na H."/>
            <person name="Zane M."/>
            <person name="LaButti K."/>
            <person name="Lipzen A."/>
            <person name="Haridas S."/>
            <person name="Barry K."/>
            <person name="Grigoriev I.V."/>
            <person name="Quarterman J."/>
            <person name="Slininger P."/>
            <person name="Dien B."/>
            <person name="Trinh C.T."/>
        </authorList>
    </citation>
    <scope>NUCLEOTIDE SEQUENCE [LARGE SCALE GENOMIC DNA]</scope>
    <source>
        <strain evidence="3 5">YB392</strain>
    </source>
</reference>
<evidence type="ECO:0000313" key="5">
    <source>
        <dbReference type="Proteomes" id="UP000256601"/>
    </source>
</evidence>
<dbReference type="AlphaFoldDB" id="A0A1H6Q3G6"/>
<gene>
    <name evidence="3" type="ORF">B0I71DRAFT_130517</name>
    <name evidence="2" type="ORF">YALI1_D24997g</name>
</gene>
<accession>A0A1H6Q3G6</accession>
<dbReference type="VEuPathDB" id="FungiDB:YALI1_D24997g"/>
<dbReference type="OMA" id="RRIDWEN"/>
<dbReference type="PROSITE" id="PS50206">
    <property type="entry name" value="RHODANESE_3"/>
    <property type="match status" value="1"/>
</dbReference>
<dbReference type="Gene3D" id="3.40.250.10">
    <property type="entry name" value="Rhodanese-like domain"/>
    <property type="match status" value="1"/>
</dbReference>
<proteinExistence type="predicted"/>
<dbReference type="EMBL" id="KZ858976">
    <property type="protein sequence ID" value="RDW26607.1"/>
    <property type="molecule type" value="Genomic_DNA"/>
</dbReference>
<dbReference type="InterPro" id="IPR036873">
    <property type="entry name" value="Rhodanese-like_dom_sf"/>
</dbReference>
<sequence>MSLHPEVEDWLGKYPEPQGIAPIVQKEQVLEWLQSGDNKEMIIDLRKHDFKGGKIKGALCLHYTGVYNSIEDIYQLCKSAGKTKIIIHCWSSRQRAVKTAGWFFDILKAHNDDSIEVFVLEGGIKGWVEGGKKYTDLMIEFEPTAFC</sequence>
<dbReference type="SMART" id="SM00450">
    <property type="entry name" value="RHOD"/>
    <property type="match status" value="1"/>
</dbReference>
<dbReference type="GO" id="GO:0005634">
    <property type="term" value="C:nucleus"/>
    <property type="evidence" value="ECO:0007669"/>
    <property type="project" value="TreeGrafter"/>
</dbReference>